<evidence type="ECO:0000256" key="3">
    <source>
        <dbReference type="ARBA" id="ARBA00022989"/>
    </source>
</evidence>
<comment type="subcellular location">
    <subcellularLocation>
        <location evidence="5">Cell membrane</location>
        <topology evidence="5">Multi-pass membrane protein</topology>
    </subcellularLocation>
    <subcellularLocation>
        <location evidence="1">Membrane</location>
        <topology evidence="1">Multi-pass membrane protein</topology>
    </subcellularLocation>
</comment>
<evidence type="ECO:0000256" key="2">
    <source>
        <dbReference type="ARBA" id="ARBA00022692"/>
    </source>
</evidence>
<gene>
    <name evidence="8" type="primary">pstC</name>
    <name evidence="8" type="ORF">CUN48_11845</name>
</gene>
<name>A0A2M8QAJ4_9CHLR</name>
<dbReference type="Proteomes" id="UP000230790">
    <property type="component" value="Unassembled WGS sequence"/>
</dbReference>
<reference evidence="8 9" key="1">
    <citation type="submission" date="2017-11" db="EMBL/GenBank/DDBJ databases">
        <title>Evolution of Phototrophy in the Chloroflexi Phylum Driven by Horizontal Gene Transfer.</title>
        <authorList>
            <person name="Ward L.M."/>
            <person name="Hemp J."/>
            <person name="Shih P.M."/>
            <person name="Mcglynn S.E."/>
            <person name="Fischer W."/>
        </authorList>
    </citation>
    <scope>NUCLEOTIDE SEQUENCE [LARGE SCALE GENOMIC DNA]</scope>
    <source>
        <strain evidence="8">JP3_7</strain>
    </source>
</reference>
<dbReference type="PANTHER" id="PTHR42727">
    <property type="entry name" value="PHOSPHATE TRANSPORT SYSTEM PERMEASE PROTEIN"/>
    <property type="match status" value="1"/>
</dbReference>
<organism evidence="8 9">
    <name type="scientific">Candidatus Thermofonsia Clade 3 bacterium</name>
    <dbReference type="NCBI Taxonomy" id="2364212"/>
    <lineage>
        <taxon>Bacteria</taxon>
        <taxon>Bacillati</taxon>
        <taxon>Chloroflexota</taxon>
        <taxon>Candidatus Thermofontia</taxon>
        <taxon>Candidatus Thermofonsia Clade 3</taxon>
    </lineage>
</organism>
<keyword evidence="6" id="KW-0592">Phosphate transport</keyword>
<dbReference type="PANTHER" id="PTHR42727:SF1">
    <property type="entry name" value="PHOSPHATE TRANSPORT SYSTEM PERMEASE"/>
    <property type="match status" value="1"/>
</dbReference>
<dbReference type="GO" id="GO:0006817">
    <property type="term" value="P:phosphate ion transport"/>
    <property type="evidence" value="ECO:0007669"/>
    <property type="project" value="UniProtKB-KW"/>
</dbReference>
<accession>A0A2M8QAJ4</accession>
<protein>
    <recommendedName>
        <fullName evidence="6">Phosphate transport system permease protein</fullName>
    </recommendedName>
</protein>
<comment type="function">
    <text evidence="6">Part of the binding-protein-dependent transport system for phosphate; probably responsible for the translocation of the substrate across the membrane.</text>
</comment>
<dbReference type="GO" id="GO:0005315">
    <property type="term" value="F:phosphate transmembrane transporter activity"/>
    <property type="evidence" value="ECO:0007669"/>
    <property type="project" value="InterPro"/>
</dbReference>
<evidence type="ECO:0000313" key="9">
    <source>
        <dbReference type="Proteomes" id="UP000230790"/>
    </source>
</evidence>
<dbReference type="InterPro" id="IPR011864">
    <property type="entry name" value="Phosphate_PstC"/>
</dbReference>
<dbReference type="EMBL" id="PGTN01000091">
    <property type="protein sequence ID" value="PJF46827.1"/>
    <property type="molecule type" value="Genomic_DNA"/>
</dbReference>
<feature type="transmembrane region" description="Helical" evidence="5">
    <location>
        <begin position="280"/>
        <end position="302"/>
    </location>
</feature>
<feature type="transmembrane region" description="Helical" evidence="5">
    <location>
        <begin position="163"/>
        <end position="185"/>
    </location>
</feature>
<dbReference type="SUPFAM" id="SSF161098">
    <property type="entry name" value="MetI-like"/>
    <property type="match status" value="1"/>
</dbReference>
<keyword evidence="6" id="KW-1003">Cell membrane</keyword>
<feature type="transmembrane region" description="Helical" evidence="5">
    <location>
        <begin position="26"/>
        <end position="50"/>
    </location>
</feature>
<feature type="domain" description="ABC transmembrane type-1" evidence="7">
    <location>
        <begin position="86"/>
        <end position="298"/>
    </location>
</feature>
<evidence type="ECO:0000256" key="4">
    <source>
        <dbReference type="ARBA" id="ARBA00023136"/>
    </source>
</evidence>
<evidence type="ECO:0000256" key="1">
    <source>
        <dbReference type="ARBA" id="ARBA00004141"/>
    </source>
</evidence>
<feature type="transmembrane region" description="Helical" evidence="5">
    <location>
        <begin position="122"/>
        <end position="143"/>
    </location>
</feature>
<sequence>MAAPSESSNAGLGLQQRRPHALGERFISILLMTAAALSVVTTFAIVLSLAGDTVAFFREVSVIEYLTGTLWTPLFSNPRFGIWPLITATFMTSAIAMLVAVPFGLAIAVYLSEFASLRARSLIKPLLEVLAGIPTVVYGYFALTAVTPFLRGFIPEIKSFNSLSAGLVMGVMIIPIVASLTEDAFNAVPRGLREGAYGLGAMRHEVALRVVFPAALSGVAAALLLALSRAVGETMIVALAAGQNPTFTLDPLVPVSTMTAYIVQVSLGDTPYGSIGYKTIFAVGATLFIITFAINFGSTLIVRRFRERYD</sequence>
<comment type="caution">
    <text evidence="8">The sequence shown here is derived from an EMBL/GenBank/DDBJ whole genome shotgun (WGS) entry which is preliminary data.</text>
</comment>
<evidence type="ECO:0000256" key="5">
    <source>
        <dbReference type="RuleBase" id="RU363032"/>
    </source>
</evidence>
<evidence type="ECO:0000313" key="8">
    <source>
        <dbReference type="EMBL" id="PJF46827.1"/>
    </source>
</evidence>
<dbReference type="Pfam" id="PF00528">
    <property type="entry name" value="BPD_transp_1"/>
    <property type="match status" value="1"/>
</dbReference>
<keyword evidence="4 5" id="KW-0472">Membrane</keyword>
<dbReference type="NCBIfam" id="TIGR02138">
    <property type="entry name" value="phosphate_pstC"/>
    <property type="match status" value="1"/>
</dbReference>
<comment type="similarity">
    <text evidence="6">Belongs to the binding-protein-dependent transport system permease family. CysTW subfamily.</text>
</comment>
<feature type="transmembrane region" description="Helical" evidence="5">
    <location>
        <begin position="206"/>
        <end position="227"/>
    </location>
</feature>
<feature type="transmembrane region" description="Helical" evidence="5">
    <location>
        <begin position="82"/>
        <end position="110"/>
    </location>
</feature>
<dbReference type="Gene3D" id="1.10.3720.10">
    <property type="entry name" value="MetI-like"/>
    <property type="match status" value="1"/>
</dbReference>
<keyword evidence="3 5" id="KW-1133">Transmembrane helix</keyword>
<dbReference type="CDD" id="cd06261">
    <property type="entry name" value="TM_PBP2"/>
    <property type="match status" value="1"/>
</dbReference>
<dbReference type="GO" id="GO:0005886">
    <property type="term" value="C:plasma membrane"/>
    <property type="evidence" value="ECO:0007669"/>
    <property type="project" value="UniProtKB-SubCell"/>
</dbReference>
<keyword evidence="5" id="KW-0813">Transport</keyword>
<proteinExistence type="inferred from homology"/>
<evidence type="ECO:0000259" key="7">
    <source>
        <dbReference type="PROSITE" id="PS50928"/>
    </source>
</evidence>
<dbReference type="PROSITE" id="PS50928">
    <property type="entry name" value="ABC_TM1"/>
    <property type="match status" value="1"/>
</dbReference>
<dbReference type="InterPro" id="IPR035906">
    <property type="entry name" value="MetI-like_sf"/>
</dbReference>
<dbReference type="InterPro" id="IPR000515">
    <property type="entry name" value="MetI-like"/>
</dbReference>
<keyword evidence="2 5" id="KW-0812">Transmembrane</keyword>
<evidence type="ECO:0000256" key="6">
    <source>
        <dbReference type="RuleBase" id="RU363054"/>
    </source>
</evidence>
<dbReference type="AlphaFoldDB" id="A0A2M8QAJ4"/>